<dbReference type="GO" id="GO:0102559">
    <property type="term" value="F:peptide chain release factor N(5)-glutamine methyltransferase activity"/>
    <property type="evidence" value="ECO:0007669"/>
    <property type="project" value="UniProtKB-EC"/>
</dbReference>
<dbReference type="Pfam" id="PF05175">
    <property type="entry name" value="MTS"/>
    <property type="match status" value="1"/>
</dbReference>
<keyword evidence="1 5" id="KW-0489">Methyltransferase</keyword>
<feature type="binding site" evidence="5">
    <location>
        <position position="138"/>
    </location>
    <ligand>
        <name>S-adenosyl-L-methionine</name>
        <dbReference type="ChEBI" id="CHEBI:59789"/>
    </ligand>
</feature>
<keyword evidence="2 5" id="KW-0808">Transferase</keyword>
<dbReference type="Pfam" id="PF17827">
    <property type="entry name" value="PrmC_N"/>
    <property type="match status" value="1"/>
</dbReference>
<dbReference type="EMBL" id="DVLU01000084">
    <property type="protein sequence ID" value="HIT85868.1"/>
    <property type="molecule type" value="Genomic_DNA"/>
</dbReference>
<dbReference type="AlphaFoldDB" id="A0A9D1H425"/>
<dbReference type="InterPro" id="IPR002052">
    <property type="entry name" value="DNA_methylase_N6_adenine_CS"/>
</dbReference>
<name>A0A9D1H425_9FIRM</name>
<comment type="function">
    <text evidence="5">Methylates the class 1 translation termination release factors RF1/PrfA and RF2/PrfB on the glutamine residue of the universally conserved GGQ motif.</text>
</comment>
<sequence>MVISELVREIKKELSDNAAFEAAEIVMFTLGIDRTSLLLCGKNEVSETDAEKAFSLARRRRSGEPLAYILGFAEFMSLTFEVNEATLIPRSDTETLVEYVLEKARGRRIRLLDIGTGTGCIGISIAKYHGDTVLSLADISRKALETAAVNAERNGVKAELMRLDILNELPRGVYDIIVSNPPYIKSGVIPTLQTEVKDHEPVTALDGGVDGLVFYRHIAGIAPKLLTKGGMLAFEIGYDQGESVSEIMKKSFCGVEVIKDLCGNDRVAAGVFGG</sequence>
<dbReference type="InterPro" id="IPR004556">
    <property type="entry name" value="HemK-like"/>
</dbReference>
<dbReference type="InterPro" id="IPR050320">
    <property type="entry name" value="N5-glutamine_MTase"/>
</dbReference>
<dbReference type="Gene3D" id="1.10.8.10">
    <property type="entry name" value="DNA helicase RuvA subunit, C-terminal domain"/>
    <property type="match status" value="1"/>
</dbReference>
<organism evidence="8 9">
    <name type="scientific">Candidatus Ornithomonoglobus intestinigallinarum</name>
    <dbReference type="NCBI Taxonomy" id="2840894"/>
    <lineage>
        <taxon>Bacteria</taxon>
        <taxon>Bacillati</taxon>
        <taxon>Bacillota</taxon>
        <taxon>Clostridia</taxon>
        <taxon>Candidatus Ornithomonoglobus</taxon>
    </lineage>
</organism>
<dbReference type="SUPFAM" id="SSF53335">
    <property type="entry name" value="S-adenosyl-L-methionine-dependent methyltransferases"/>
    <property type="match status" value="1"/>
</dbReference>
<feature type="domain" description="Release factor glutamine methyltransferase N-terminal" evidence="7">
    <location>
        <begin position="7"/>
        <end position="71"/>
    </location>
</feature>
<feature type="binding site" evidence="5">
    <location>
        <begin position="115"/>
        <end position="119"/>
    </location>
    <ligand>
        <name>S-adenosyl-L-methionine</name>
        <dbReference type="ChEBI" id="CHEBI:59789"/>
    </ligand>
</feature>
<dbReference type="CDD" id="cd02440">
    <property type="entry name" value="AdoMet_MTases"/>
    <property type="match status" value="1"/>
</dbReference>
<dbReference type="PANTHER" id="PTHR18895:SF74">
    <property type="entry name" value="MTRF1L RELEASE FACTOR GLUTAMINE METHYLTRANSFERASE"/>
    <property type="match status" value="1"/>
</dbReference>
<evidence type="ECO:0000259" key="7">
    <source>
        <dbReference type="Pfam" id="PF17827"/>
    </source>
</evidence>
<dbReference type="GO" id="GO:0003676">
    <property type="term" value="F:nucleic acid binding"/>
    <property type="evidence" value="ECO:0007669"/>
    <property type="project" value="InterPro"/>
</dbReference>
<evidence type="ECO:0000313" key="9">
    <source>
        <dbReference type="Proteomes" id="UP000824165"/>
    </source>
</evidence>
<protein>
    <recommendedName>
        <fullName evidence="5">Release factor glutamine methyltransferase</fullName>
        <shortName evidence="5">RF MTase</shortName>
        <ecNumber evidence="5">2.1.1.297</ecNumber>
    </recommendedName>
    <alternativeName>
        <fullName evidence="5">N5-glutamine methyltransferase PrmC</fullName>
    </alternativeName>
    <alternativeName>
        <fullName evidence="5">Protein-(glutamine-N5) MTase PrmC</fullName>
    </alternativeName>
    <alternativeName>
        <fullName evidence="5">Protein-glutamine N-methyltransferase PrmC</fullName>
    </alternativeName>
</protein>
<dbReference type="NCBIfam" id="TIGR00536">
    <property type="entry name" value="hemK_fam"/>
    <property type="match status" value="1"/>
</dbReference>
<dbReference type="HAMAP" id="MF_02126">
    <property type="entry name" value="RF_methyltr_PrmC"/>
    <property type="match status" value="1"/>
</dbReference>
<gene>
    <name evidence="5 8" type="primary">prmC</name>
    <name evidence="8" type="ORF">IAA60_08195</name>
</gene>
<proteinExistence type="inferred from homology"/>
<evidence type="ECO:0000313" key="8">
    <source>
        <dbReference type="EMBL" id="HIT85868.1"/>
    </source>
</evidence>
<dbReference type="EC" id="2.1.1.297" evidence="5"/>
<dbReference type="Gene3D" id="3.40.50.150">
    <property type="entry name" value="Vaccinia Virus protein VP39"/>
    <property type="match status" value="1"/>
</dbReference>
<reference evidence="8" key="2">
    <citation type="journal article" date="2021" name="PeerJ">
        <title>Extensive microbial diversity within the chicken gut microbiome revealed by metagenomics and culture.</title>
        <authorList>
            <person name="Gilroy R."/>
            <person name="Ravi A."/>
            <person name="Getino M."/>
            <person name="Pursley I."/>
            <person name="Horton D.L."/>
            <person name="Alikhan N.F."/>
            <person name="Baker D."/>
            <person name="Gharbi K."/>
            <person name="Hall N."/>
            <person name="Watson M."/>
            <person name="Adriaenssens E.M."/>
            <person name="Foster-Nyarko E."/>
            <person name="Jarju S."/>
            <person name="Secka A."/>
            <person name="Antonio M."/>
            <person name="Oren A."/>
            <person name="Chaudhuri R.R."/>
            <person name="La Ragione R."/>
            <person name="Hildebrand F."/>
            <person name="Pallen M.J."/>
        </authorList>
    </citation>
    <scope>NUCLEOTIDE SEQUENCE</scope>
    <source>
        <strain evidence="8">CHK181-108</strain>
    </source>
</reference>
<comment type="caution">
    <text evidence="5">Lacks conserved residue(s) required for the propagation of feature annotation.</text>
</comment>
<feature type="binding site" evidence="5">
    <location>
        <position position="180"/>
    </location>
    <ligand>
        <name>S-adenosyl-L-methionine</name>
        <dbReference type="ChEBI" id="CHEBI:59789"/>
    </ligand>
</feature>
<dbReference type="PROSITE" id="PS00092">
    <property type="entry name" value="N6_MTASE"/>
    <property type="match status" value="1"/>
</dbReference>
<evidence type="ECO:0000259" key="6">
    <source>
        <dbReference type="Pfam" id="PF05175"/>
    </source>
</evidence>
<evidence type="ECO:0000256" key="2">
    <source>
        <dbReference type="ARBA" id="ARBA00022679"/>
    </source>
</evidence>
<dbReference type="PANTHER" id="PTHR18895">
    <property type="entry name" value="HEMK METHYLTRANSFERASE"/>
    <property type="match status" value="1"/>
</dbReference>
<dbReference type="InterPro" id="IPR019874">
    <property type="entry name" value="RF_methyltr_PrmC"/>
</dbReference>
<comment type="catalytic activity">
    <reaction evidence="4 5">
        <text>L-glutaminyl-[peptide chain release factor] + S-adenosyl-L-methionine = N(5)-methyl-L-glutaminyl-[peptide chain release factor] + S-adenosyl-L-homocysteine + H(+)</text>
        <dbReference type="Rhea" id="RHEA:42896"/>
        <dbReference type="Rhea" id="RHEA-COMP:10271"/>
        <dbReference type="Rhea" id="RHEA-COMP:10272"/>
        <dbReference type="ChEBI" id="CHEBI:15378"/>
        <dbReference type="ChEBI" id="CHEBI:30011"/>
        <dbReference type="ChEBI" id="CHEBI:57856"/>
        <dbReference type="ChEBI" id="CHEBI:59789"/>
        <dbReference type="ChEBI" id="CHEBI:61891"/>
        <dbReference type="EC" id="2.1.1.297"/>
    </reaction>
</comment>
<feature type="domain" description="Methyltransferase small" evidence="6">
    <location>
        <begin position="94"/>
        <end position="185"/>
    </location>
</feature>
<dbReference type="NCBIfam" id="TIGR03534">
    <property type="entry name" value="RF_mod_PrmC"/>
    <property type="match status" value="1"/>
</dbReference>
<feature type="binding site" evidence="5">
    <location>
        <begin position="180"/>
        <end position="183"/>
    </location>
    <ligand>
        <name>substrate</name>
    </ligand>
</feature>
<dbReference type="GO" id="GO:0032259">
    <property type="term" value="P:methylation"/>
    <property type="evidence" value="ECO:0007669"/>
    <property type="project" value="UniProtKB-KW"/>
</dbReference>
<comment type="caution">
    <text evidence="8">The sequence shown here is derived from an EMBL/GenBank/DDBJ whole genome shotgun (WGS) entry which is preliminary data.</text>
</comment>
<reference evidence="8" key="1">
    <citation type="submission" date="2020-10" db="EMBL/GenBank/DDBJ databases">
        <authorList>
            <person name="Gilroy R."/>
        </authorList>
    </citation>
    <scope>NUCLEOTIDE SEQUENCE</scope>
    <source>
        <strain evidence="8">CHK181-108</strain>
    </source>
</reference>
<accession>A0A9D1H425</accession>
<evidence type="ECO:0000256" key="1">
    <source>
        <dbReference type="ARBA" id="ARBA00022603"/>
    </source>
</evidence>
<dbReference type="InterPro" id="IPR040758">
    <property type="entry name" value="PrmC_N"/>
</dbReference>
<evidence type="ECO:0000256" key="5">
    <source>
        <dbReference type="HAMAP-Rule" id="MF_02126"/>
    </source>
</evidence>
<dbReference type="InterPro" id="IPR007848">
    <property type="entry name" value="Small_mtfrase_dom"/>
</dbReference>
<evidence type="ECO:0000256" key="3">
    <source>
        <dbReference type="ARBA" id="ARBA00022691"/>
    </source>
</evidence>
<keyword evidence="3 5" id="KW-0949">S-adenosyl-L-methionine</keyword>
<dbReference type="Proteomes" id="UP000824165">
    <property type="component" value="Unassembled WGS sequence"/>
</dbReference>
<comment type="similarity">
    <text evidence="5">Belongs to the protein N5-glutamine methyltransferase family. PrmC subfamily.</text>
</comment>
<dbReference type="InterPro" id="IPR029063">
    <property type="entry name" value="SAM-dependent_MTases_sf"/>
</dbReference>
<evidence type="ECO:0000256" key="4">
    <source>
        <dbReference type="ARBA" id="ARBA00048391"/>
    </source>
</evidence>